<comment type="caution">
    <text evidence="1">The sequence shown here is derived from an EMBL/GenBank/DDBJ whole genome shotgun (WGS) entry which is preliminary data.</text>
</comment>
<dbReference type="EMBL" id="JAIVGD010000018">
    <property type="protein sequence ID" value="KAH0754519.1"/>
    <property type="molecule type" value="Genomic_DNA"/>
</dbReference>
<keyword evidence="2" id="KW-1185">Reference proteome</keyword>
<evidence type="ECO:0000313" key="2">
    <source>
        <dbReference type="Proteomes" id="UP000826656"/>
    </source>
</evidence>
<dbReference type="PANTHER" id="PTHR48434">
    <property type="entry name" value="(RAPE) HYPOTHETICAL PROTEIN"/>
    <property type="match status" value="1"/>
</dbReference>
<evidence type="ECO:0000313" key="1">
    <source>
        <dbReference type="EMBL" id="KAH0754519.1"/>
    </source>
</evidence>
<dbReference type="Proteomes" id="UP000826656">
    <property type="component" value="Unassembled WGS sequence"/>
</dbReference>
<sequence>MYIRPGRTWFNKYCPDVAKIVIHRWFYEWWSYFGVNREILPQQFLSRFEDFQIKEEISTLPEHIKMCKYFIKKRISYILSWSFAKTDSDRIKYLSKEIKIRGWTPKLVSKPPVKVSPRAASTSPSKNALKKRLKKALKEMDDDQSSEEDIMFLLEEVTYENDSGDMLDPTGIAVAYLDSY</sequence>
<reference evidence="1 2" key="1">
    <citation type="journal article" date="2021" name="bioRxiv">
        <title>Chromosome-scale and haplotype-resolved genome assembly of a tetraploid potato cultivar.</title>
        <authorList>
            <person name="Sun H."/>
            <person name="Jiao W.-B."/>
            <person name="Krause K."/>
            <person name="Campoy J.A."/>
            <person name="Goel M."/>
            <person name="Folz-Donahue K."/>
            <person name="Kukat C."/>
            <person name="Huettel B."/>
            <person name="Schneeberger K."/>
        </authorList>
    </citation>
    <scope>NUCLEOTIDE SEQUENCE [LARGE SCALE GENOMIC DNA]</scope>
    <source>
        <strain evidence="1">SolTubOtavaFocal</strain>
        <tissue evidence="1">Leaves</tissue>
    </source>
</reference>
<organism evidence="1 2">
    <name type="scientific">Solanum tuberosum</name>
    <name type="common">Potato</name>
    <dbReference type="NCBI Taxonomy" id="4113"/>
    <lineage>
        <taxon>Eukaryota</taxon>
        <taxon>Viridiplantae</taxon>
        <taxon>Streptophyta</taxon>
        <taxon>Embryophyta</taxon>
        <taxon>Tracheophyta</taxon>
        <taxon>Spermatophyta</taxon>
        <taxon>Magnoliopsida</taxon>
        <taxon>eudicotyledons</taxon>
        <taxon>Gunneridae</taxon>
        <taxon>Pentapetalae</taxon>
        <taxon>asterids</taxon>
        <taxon>lamiids</taxon>
        <taxon>Solanales</taxon>
        <taxon>Solanaceae</taxon>
        <taxon>Solanoideae</taxon>
        <taxon>Solaneae</taxon>
        <taxon>Solanum</taxon>
    </lineage>
</organism>
<proteinExistence type="predicted"/>
<dbReference type="PANTHER" id="PTHR48434:SF1">
    <property type="entry name" value="(RAPE) HYPOTHETICAL PROTEIN"/>
    <property type="match status" value="1"/>
</dbReference>
<name>A0ABQ7URY1_SOLTU</name>
<protein>
    <submittedName>
        <fullName evidence="1">Uncharacterized protein</fullName>
    </submittedName>
</protein>
<gene>
    <name evidence="1" type="ORF">KY290_024789</name>
</gene>
<accession>A0ABQ7URY1</accession>